<dbReference type="Proteomes" id="UP000284242">
    <property type="component" value="Unassembled WGS sequence"/>
</dbReference>
<dbReference type="EMBL" id="QSUZ01000002">
    <property type="protein sequence ID" value="RGN89980.1"/>
    <property type="molecule type" value="Genomic_DNA"/>
</dbReference>
<proteinExistence type="inferred from homology"/>
<evidence type="ECO:0000259" key="4">
    <source>
        <dbReference type="Pfam" id="PF03389"/>
    </source>
</evidence>
<evidence type="ECO:0000313" key="18">
    <source>
        <dbReference type="Proteomes" id="UP000283585"/>
    </source>
</evidence>
<dbReference type="Proteomes" id="UP000095413">
    <property type="component" value="Unassembled WGS sequence"/>
</dbReference>
<comment type="similarity">
    <text evidence="1">Belongs to the MobA/MobL family.</text>
</comment>
<dbReference type="Proteomes" id="UP000284024">
    <property type="component" value="Unassembled WGS sequence"/>
</dbReference>
<dbReference type="NCBIfam" id="NF041496">
    <property type="entry name" value="MobQ"/>
    <property type="match status" value="1"/>
</dbReference>
<evidence type="ECO:0000313" key="21">
    <source>
        <dbReference type="Proteomes" id="UP000284267"/>
    </source>
</evidence>
<dbReference type="Proteomes" id="UP000261105">
    <property type="component" value="Unassembled WGS sequence"/>
</dbReference>
<evidence type="ECO:0000256" key="2">
    <source>
        <dbReference type="ARBA" id="ARBA00022971"/>
    </source>
</evidence>
<feature type="coiled-coil region" evidence="3">
    <location>
        <begin position="401"/>
        <end position="457"/>
    </location>
</feature>
<organism evidence="5 14">
    <name type="scientific">Blautia obeum</name>
    <dbReference type="NCBI Taxonomy" id="40520"/>
    <lineage>
        <taxon>Bacteria</taxon>
        <taxon>Bacillati</taxon>
        <taxon>Bacillota</taxon>
        <taxon>Clostridia</taxon>
        <taxon>Lachnospirales</taxon>
        <taxon>Lachnospiraceae</taxon>
        <taxon>Blautia</taxon>
    </lineage>
</organism>
<dbReference type="Gene3D" id="3.30.930.30">
    <property type="match status" value="1"/>
</dbReference>
<dbReference type="RefSeq" id="WP_023924145.1">
    <property type="nucleotide sequence ID" value="NZ_CABJDZ010000002.1"/>
</dbReference>
<reference evidence="15 16" key="2">
    <citation type="submission" date="2018-08" db="EMBL/GenBank/DDBJ databases">
        <title>A genome reference for cultivated species of the human gut microbiota.</title>
        <authorList>
            <person name="Zou Y."/>
            <person name="Xue W."/>
            <person name="Luo G."/>
        </authorList>
    </citation>
    <scope>NUCLEOTIDE SEQUENCE [LARGE SCALE GENOMIC DNA]</scope>
    <source>
        <strain evidence="10 17">AF14-23</strain>
        <strain evidence="9 20">AF21-24</strain>
        <strain evidence="8 18">AF29-2BH</strain>
        <strain evidence="13 22">AF37-6AC</strain>
        <strain evidence="12 21">AF39-4</strain>
        <strain evidence="11 19">AM18-2AC</strain>
        <strain evidence="7 15">OM03-6</strain>
        <strain evidence="6 16">OM06-11AA</strain>
    </source>
</reference>
<accession>A0A174L7Z1</accession>
<evidence type="ECO:0000313" key="13">
    <source>
        <dbReference type="EMBL" id="RHL50291.1"/>
    </source>
</evidence>
<dbReference type="Proteomes" id="UP000284267">
    <property type="component" value="Unassembled WGS sequence"/>
</dbReference>
<evidence type="ECO:0000313" key="17">
    <source>
        <dbReference type="Proteomes" id="UP000265828"/>
    </source>
</evidence>
<keyword evidence="2" id="KW-0184">Conjugation</keyword>
<dbReference type="Proteomes" id="UP000265828">
    <property type="component" value="Unassembled WGS sequence"/>
</dbReference>
<evidence type="ECO:0000313" key="12">
    <source>
        <dbReference type="EMBL" id="RHK96804.1"/>
    </source>
</evidence>
<dbReference type="Proteomes" id="UP000261222">
    <property type="component" value="Unassembled WGS sequence"/>
</dbReference>
<evidence type="ECO:0000313" key="10">
    <source>
        <dbReference type="EMBL" id="RGV66304.1"/>
    </source>
</evidence>
<dbReference type="InterPro" id="IPR005053">
    <property type="entry name" value="MobA_MobL"/>
</dbReference>
<evidence type="ECO:0000313" key="11">
    <source>
        <dbReference type="EMBL" id="RHH20016.1"/>
    </source>
</evidence>
<dbReference type="Pfam" id="PF03389">
    <property type="entry name" value="MobA_MobL"/>
    <property type="match status" value="1"/>
</dbReference>
<protein>
    <submittedName>
        <fullName evidence="5">DNA strand transferase</fullName>
    </submittedName>
    <submittedName>
        <fullName evidence="6">Mobilization protein</fullName>
    </submittedName>
</protein>
<dbReference type="EMBL" id="QRVV01000094">
    <property type="protein sequence ID" value="RGS68955.1"/>
    <property type="molecule type" value="Genomic_DNA"/>
</dbReference>
<dbReference type="EMBL" id="QROS01000001">
    <property type="protein sequence ID" value="RHL50291.1"/>
    <property type="molecule type" value="Genomic_DNA"/>
</dbReference>
<gene>
    <name evidence="5" type="primary">mobA_1</name>
    <name evidence="13" type="ORF">DW021_01070</name>
    <name evidence="12" type="ORF">DW040_06330</name>
    <name evidence="11" type="ORF">DW222_04275</name>
    <name evidence="10" type="ORF">DWW07_00985</name>
    <name evidence="9" type="ORF">DWX77_15695</name>
    <name evidence="8" type="ORF">DWZ12_11245</name>
    <name evidence="7" type="ORF">DXB38_02390</name>
    <name evidence="6" type="ORF">DXB81_06100</name>
    <name evidence="5" type="ORF">ERS852533_00576</name>
</gene>
<dbReference type="EMBL" id="CZBA01000002">
    <property type="protein sequence ID" value="CUP18238.1"/>
    <property type="molecule type" value="Genomic_DNA"/>
</dbReference>
<evidence type="ECO:0000313" key="6">
    <source>
        <dbReference type="EMBL" id="RGN05590.1"/>
    </source>
</evidence>
<evidence type="ECO:0000256" key="1">
    <source>
        <dbReference type="ARBA" id="ARBA00010873"/>
    </source>
</evidence>
<sequence>MAIYHMQAKVVSRGSGRSAVAASAYMSCSRIYNDYDGIQHDYTRKHGLIYQEVMLPPMAPPKWKNREQLWNAVEAAEKTKDSRLAREFVVALPIELDKDSNISLLQNFIQKNFVDMGMCADFAIHDTDGHNPHAHILLTVRPLNENGTWQYKTEKEYLCIKDGEEKGFTASEFKDAQKEGWEKQYRYKAGKKKVYLTPSAAQEKGYERIDKHPKSTRYGRQNPISEQWNSEEQLCLWRANWADAVNKMLALNQINAAIDHRSFAAQGITEQPTIHEGYIAQNMEKKGMIADRCEINRRVRADNRILRELKTQIKKLVQAVEKSIPVIAETLEAIRNHMIFTQYHLLHNEMQKEVIHDWMQHFRPILNKYDTIKKKLKAKVTEKKELNVQKSKTSILNPFQHIKLNQQLTTVTEEIEELKSAKEQLLFQAECSTEKDMASLSRKYDQMDKNLDILDSQDMALKEQLEKDAVAFQEEKLRPKPEQYTELLDARIQIRPTFREKLIEQLKGTFGEYYDYHYRDIATHEVDDLNMEDPYSFSHRTWELEYQRKQELQKKHPVQSRQKSHNTEL</sequence>
<dbReference type="EMBL" id="QSUB01000002">
    <property type="protein sequence ID" value="RGN05590.1"/>
    <property type="molecule type" value="Genomic_DNA"/>
</dbReference>
<evidence type="ECO:0000313" key="20">
    <source>
        <dbReference type="Proteomes" id="UP000284242"/>
    </source>
</evidence>
<evidence type="ECO:0000313" key="14">
    <source>
        <dbReference type="Proteomes" id="UP000095413"/>
    </source>
</evidence>
<feature type="domain" description="MobA/MobL protein" evidence="4">
    <location>
        <begin position="17"/>
        <end position="286"/>
    </location>
</feature>
<evidence type="ECO:0000256" key="3">
    <source>
        <dbReference type="SAM" id="Coils"/>
    </source>
</evidence>
<name>A0A174L7Z1_9FIRM</name>
<evidence type="ECO:0000313" key="8">
    <source>
        <dbReference type="EMBL" id="RGQ04141.1"/>
    </source>
</evidence>
<evidence type="ECO:0000313" key="19">
    <source>
        <dbReference type="Proteomes" id="UP000284024"/>
    </source>
</evidence>
<reference evidence="5 14" key="1">
    <citation type="submission" date="2015-09" db="EMBL/GenBank/DDBJ databases">
        <authorList>
            <consortium name="Pathogen Informatics"/>
        </authorList>
    </citation>
    <scope>NUCLEOTIDE SEQUENCE [LARGE SCALE GENOMIC DNA]</scope>
    <source>
        <strain evidence="5 14">2789STDY5834921</strain>
    </source>
</reference>
<keyword evidence="5" id="KW-0808">Transferase</keyword>
<evidence type="ECO:0000313" key="5">
    <source>
        <dbReference type="EMBL" id="CUP18238.1"/>
    </source>
</evidence>
<dbReference type="GO" id="GO:0016740">
    <property type="term" value="F:transferase activity"/>
    <property type="evidence" value="ECO:0007669"/>
    <property type="project" value="UniProtKB-KW"/>
</dbReference>
<dbReference type="EMBL" id="QRJH01000002">
    <property type="protein sequence ID" value="RHH20016.1"/>
    <property type="molecule type" value="Genomic_DNA"/>
</dbReference>
<evidence type="ECO:0000313" key="22">
    <source>
        <dbReference type="Proteomes" id="UP000285897"/>
    </source>
</evidence>
<dbReference type="Proteomes" id="UP000283585">
    <property type="component" value="Unassembled WGS sequence"/>
</dbReference>
<dbReference type="EMBL" id="QRZI01000001">
    <property type="protein sequence ID" value="RGV66304.1"/>
    <property type="molecule type" value="Genomic_DNA"/>
</dbReference>
<evidence type="ECO:0000313" key="9">
    <source>
        <dbReference type="EMBL" id="RGS68955.1"/>
    </source>
</evidence>
<dbReference type="EMBL" id="QROE01000002">
    <property type="protein sequence ID" value="RHK96804.1"/>
    <property type="molecule type" value="Genomic_DNA"/>
</dbReference>
<evidence type="ECO:0000313" key="16">
    <source>
        <dbReference type="Proteomes" id="UP000261222"/>
    </source>
</evidence>
<dbReference type="AlphaFoldDB" id="A0A174L7Z1"/>
<keyword evidence="3" id="KW-0175">Coiled coil</keyword>
<dbReference type="OrthoDB" id="1826980at2"/>
<dbReference type="EMBL" id="QRSS01000012">
    <property type="protein sequence ID" value="RGQ04141.1"/>
    <property type="molecule type" value="Genomic_DNA"/>
</dbReference>
<evidence type="ECO:0000313" key="7">
    <source>
        <dbReference type="EMBL" id="RGN89980.1"/>
    </source>
</evidence>
<dbReference type="Proteomes" id="UP000285897">
    <property type="component" value="Unassembled WGS sequence"/>
</dbReference>
<evidence type="ECO:0000313" key="15">
    <source>
        <dbReference type="Proteomes" id="UP000261105"/>
    </source>
</evidence>